<dbReference type="PANTHER" id="PTHR31331">
    <property type="entry name" value="LCCL DOMAIN PROTEIN (AFU_ORTHOLOGUE AFUA_5G08630)"/>
    <property type="match status" value="1"/>
</dbReference>
<reference evidence="2" key="1">
    <citation type="journal article" date="2014" name="BMC Genomics">
        <title>Genome characteristics reveal the impact of lichenization on lichen-forming fungus Endocarpon pusillum Hedwig (Verrucariales, Ascomycota).</title>
        <authorList>
            <person name="Wang Y.-Y."/>
            <person name="Liu B."/>
            <person name="Zhang X.-Y."/>
            <person name="Zhou Q.-M."/>
            <person name="Zhang T."/>
            <person name="Li H."/>
            <person name="Yu Y.-F."/>
            <person name="Zhang X.-L."/>
            <person name="Hao X.-Y."/>
            <person name="Wang M."/>
            <person name="Wang L."/>
            <person name="Wei J.-C."/>
        </authorList>
    </citation>
    <scope>NUCLEOTIDE SEQUENCE [LARGE SCALE GENOMIC DNA]</scope>
    <source>
        <strain evidence="2">Z07020 / HMAS-L-300199</strain>
    </source>
</reference>
<keyword evidence="2" id="KW-1185">Reference proteome</keyword>
<dbReference type="Proteomes" id="UP000019373">
    <property type="component" value="Unassembled WGS sequence"/>
</dbReference>
<name>U1HJL9_ENDPU</name>
<dbReference type="PANTHER" id="PTHR31331:SF1">
    <property type="entry name" value="CYSTEINE RICH SECRETORY PROTEIN LCCL DOMAIN CONTAINING 2"/>
    <property type="match status" value="1"/>
</dbReference>
<proteinExistence type="predicted"/>
<evidence type="ECO:0000313" key="1">
    <source>
        <dbReference type="EMBL" id="ERF70440.1"/>
    </source>
</evidence>
<dbReference type="RefSeq" id="XP_007803898.1">
    <property type="nucleotide sequence ID" value="XM_007805707.1"/>
</dbReference>
<gene>
    <name evidence="1" type="ORF">EPUS_04718</name>
</gene>
<sequence length="222" mass="23942">MGIGILLLSAIPGLKLRIHHYILALLLLPGTSLQTRPSLLYQGLLVGLFINGIARWDFASILQTPAALLEDGLVGSLLPEVVTPAIVANNITFAWDTIAEGFQGISVMFSVGNTECYINGSDTHFWPPSIGLESYLPEYANAYIETIECSSATGYIRAVYPNGGYLALMDRFSAGTAKNRAGISTSRFENTRIFAQSARDAVLIQRSQAQVAPQVLSGQLYG</sequence>
<organism evidence="1 2">
    <name type="scientific">Endocarpon pusillum (strain Z07020 / HMAS-L-300199)</name>
    <name type="common">Lichen-forming fungus</name>
    <dbReference type="NCBI Taxonomy" id="1263415"/>
    <lineage>
        <taxon>Eukaryota</taxon>
        <taxon>Fungi</taxon>
        <taxon>Dikarya</taxon>
        <taxon>Ascomycota</taxon>
        <taxon>Pezizomycotina</taxon>
        <taxon>Eurotiomycetes</taxon>
        <taxon>Chaetothyriomycetidae</taxon>
        <taxon>Verrucariales</taxon>
        <taxon>Verrucariaceae</taxon>
        <taxon>Endocarpon</taxon>
    </lineage>
</organism>
<dbReference type="AlphaFoldDB" id="U1HJL9"/>
<dbReference type="InterPro" id="IPR051957">
    <property type="entry name" value="CRISP-LCCL_domain"/>
</dbReference>
<protein>
    <submittedName>
        <fullName evidence="1">Uncharacterized protein</fullName>
    </submittedName>
</protein>
<accession>U1HJL9</accession>
<evidence type="ECO:0000313" key="2">
    <source>
        <dbReference type="Proteomes" id="UP000019373"/>
    </source>
</evidence>
<dbReference type="EMBL" id="KE721317">
    <property type="protein sequence ID" value="ERF70440.1"/>
    <property type="molecule type" value="Genomic_DNA"/>
</dbReference>
<dbReference type="HOGENOM" id="CLU_1245351_0_0_1"/>
<dbReference type="OrthoDB" id="441660at2759"/>
<dbReference type="GeneID" id="19239672"/>
<dbReference type="eggNOG" id="ENOG502QUEX">
    <property type="taxonomic scope" value="Eukaryota"/>
</dbReference>